<dbReference type="Pfam" id="PF07690">
    <property type="entry name" value="MFS_1"/>
    <property type="match status" value="1"/>
</dbReference>
<accession>A0A4P7N270</accession>
<feature type="domain" description="N-acetyltransferase" evidence="18">
    <location>
        <begin position="71"/>
        <end position="226"/>
    </location>
</feature>
<keyword evidence="5" id="KW-0808">Transferase</keyword>
<evidence type="ECO:0000256" key="14">
    <source>
        <dbReference type="SAM" id="MobiDB-lite"/>
    </source>
</evidence>
<keyword evidence="15" id="KW-0472">Membrane</keyword>
<evidence type="ECO:0000256" key="15">
    <source>
        <dbReference type="SAM" id="Phobius"/>
    </source>
</evidence>
<evidence type="ECO:0000256" key="8">
    <source>
        <dbReference type="ARBA" id="ARBA00023117"/>
    </source>
</evidence>
<evidence type="ECO:0000256" key="5">
    <source>
        <dbReference type="ARBA" id="ARBA00022679"/>
    </source>
</evidence>
<reference evidence="19 20" key="1">
    <citation type="journal article" date="2019" name="Mol. Biol. Evol.">
        <title>Blast fungal genomes show frequent chromosomal changes, gene gains and losses, and effector gene turnover.</title>
        <authorList>
            <person name="Gomez Luciano L.B."/>
            <person name="Jason Tsai I."/>
            <person name="Chuma I."/>
            <person name="Tosa Y."/>
            <person name="Chen Y.H."/>
            <person name="Li J.Y."/>
            <person name="Li M.Y."/>
            <person name="Jade Lu M.Y."/>
            <person name="Nakayashiki H."/>
            <person name="Li W.H."/>
        </authorList>
    </citation>
    <scope>NUCLEOTIDE SEQUENCE [LARGE SCALE GENOMIC DNA]</scope>
    <source>
        <strain evidence="19">MZ5-1-6</strain>
    </source>
</reference>
<dbReference type="GO" id="GO:0000123">
    <property type="term" value="C:histone acetyltransferase complex"/>
    <property type="evidence" value="ECO:0007669"/>
    <property type="project" value="TreeGrafter"/>
</dbReference>
<dbReference type="InterPro" id="IPR001487">
    <property type="entry name" value="Bromodomain"/>
</dbReference>
<dbReference type="InterPro" id="IPR000182">
    <property type="entry name" value="GNAT_dom"/>
</dbReference>
<feature type="transmembrane region" description="Helical" evidence="15">
    <location>
        <begin position="867"/>
        <end position="886"/>
    </location>
</feature>
<organism evidence="19 20">
    <name type="scientific">Pyricularia oryzae</name>
    <name type="common">Rice blast fungus</name>
    <name type="synonym">Magnaporthe oryzae</name>
    <dbReference type="NCBI Taxonomy" id="318829"/>
    <lineage>
        <taxon>Eukaryota</taxon>
        <taxon>Fungi</taxon>
        <taxon>Dikarya</taxon>
        <taxon>Ascomycota</taxon>
        <taxon>Pezizomycotina</taxon>
        <taxon>Sordariomycetes</taxon>
        <taxon>Sordariomycetidae</taxon>
        <taxon>Magnaporthales</taxon>
        <taxon>Pyriculariaceae</taxon>
        <taxon>Pyricularia</taxon>
    </lineage>
</organism>
<evidence type="ECO:0000259" key="16">
    <source>
        <dbReference type="PROSITE" id="PS50014"/>
    </source>
</evidence>
<dbReference type="InterPro" id="IPR018359">
    <property type="entry name" value="Bromodomain_CS"/>
</dbReference>
<dbReference type="InterPro" id="IPR020846">
    <property type="entry name" value="MFS_dom"/>
</dbReference>
<sequence>MKDRTESANGEKNGMATKRKAVEEPEPAQVTKRTRPSDDGSPEPVAPPATEVWRIPFPEKPAVLEERNREIEFRVVNNDGAPHSSIILAGLKCLFQKQLPNMPKDYIARLVYDRTHLSIAIVKMPLEVIGGITIREFRARAFAEIVFCAISSDQQVKGYGAHIMAHLKDYVRATSPVMHFLTYADNYATGYFQKQGFTKEISLDKSIWMGYIKDYEGGTLMQCSMLPRIRYLEVGRMLLKQKETVMAKIRLLSKSHLVHQPPEQWASAGNVTPIDPLSVPAIRATGWSPDMDELSREPRHGPHFNELRRFLYQLQNHQQAWPFLKPVNKDEIPDYYKVITSPMDLSTIEERLEQDLYATPKDLVEDVKLIVSNCRQYNNPTTIYHKCANKLEKYMWTLIKEVPEWYSALLVTVAYLGSRRLALRGISFRARLRASRVKRFTGTPRIRLSNQKDWTTLNMSSTATETTKVHALAVVTDASPGKGLNPIADDSSGLMVTIGKKSVGRIDDSDCVDGARPGRGNGKSLLRICLAIGQPSLVNFAVSFTNGIITVGLPAISRSINLPRELFLWPHSVYGLTSGAALLLAGSIADLVGAKSVELVGVSIMATFALASGLAQTGQQLVAFRALMGIGMAMHLPSSVSLVAAAVPRGRARNVGFACLGLSTTFGFSLGLILAGVLLQSSDEGWRKAFFASGSLTAVAAMGGYWVLPTVEAAATGDNIWLKLKAEVDWVGLGLSSAGLSLFSYVLAMLSADLSAIRNGTTATLLALSLMLLVSFPFWMSYRTRHGKAALIPNSLWRNIPFASICLLVTLSWGALNSIELFSSLYFQELQHHSSLTTSLLLLPMILAGSLVNFSTGVFVDRLPARWLVAMSSMLTAGSPLIMALVDPNLSYWYLQFWAQVLAPLSADVLFTIGLIVVSESFPEQTQALAGAVFNTVAQLGLSLGMGVCQVVALGVSATGGGVRHGGSGSQDAVAPTDVASLLRGYRASFWAIFGYMLLCTAVAVVGLRNVGRVGVKVGVNRD</sequence>
<dbReference type="PROSITE" id="PS51186">
    <property type="entry name" value="GNAT"/>
    <property type="match status" value="1"/>
</dbReference>
<keyword evidence="12" id="KW-0012">Acyltransferase</keyword>
<dbReference type="Gene3D" id="1.20.920.10">
    <property type="entry name" value="Bromodomain-like"/>
    <property type="match status" value="1"/>
</dbReference>
<feature type="transmembrane region" description="Helical" evidence="15">
    <location>
        <begin position="760"/>
        <end position="779"/>
    </location>
</feature>
<dbReference type="PRINTS" id="PR00503">
    <property type="entry name" value="BROMODOMAIN"/>
</dbReference>
<evidence type="ECO:0000256" key="6">
    <source>
        <dbReference type="ARBA" id="ARBA00022853"/>
    </source>
</evidence>
<proteinExistence type="inferred from homology"/>
<evidence type="ECO:0000256" key="12">
    <source>
        <dbReference type="ARBA" id="ARBA00023315"/>
    </source>
</evidence>
<dbReference type="GO" id="GO:0016020">
    <property type="term" value="C:membrane"/>
    <property type="evidence" value="ECO:0007669"/>
    <property type="project" value="UniProtKB-SubCell"/>
</dbReference>
<keyword evidence="7" id="KW-0805">Transcription regulation</keyword>
<dbReference type="PANTHER" id="PTHR45750:SF3">
    <property type="entry name" value="HISTONE ACETYLTRANSFERASE"/>
    <property type="match status" value="1"/>
</dbReference>
<dbReference type="Pfam" id="PF00583">
    <property type="entry name" value="Acetyltransf_1"/>
    <property type="match status" value="1"/>
</dbReference>
<feature type="transmembrane region" description="Helical" evidence="15">
    <location>
        <begin position="892"/>
        <end position="917"/>
    </location>
</feature>
<dbReference type="InterPro" id="IPR037800">
    <property type="entry name" value="GCN5"/>
</dbReference>
<keyword evidence="6" id="KW-0156">Chromatin regulator</keyword>
<evidence type="ECO:0000313" key="20">
    <source>
        <dbReference type="Proteomes" id="UP000294847"/>
    </source>
</evidence>
<feature type="transmembrane region" description="Helical" evidence="15">
    <location>
        <begin position="929"/>
        <end position="953"/>
    </location>
</feature>
<feature type="transmembrane region" description="Helical" evidence="15">
    <location>
        <begin position="690"/>
        <end position="708"/>
    </location>
</feature>
<name>A0A4P7N270_PYROR</name>
<feature type="transmembrane region" description="Helical" evidence="15">
    <location>
        <begin position="599"/>
        <end position="616"/>
    </location>
</feature>
<evidence type="ECO:0000313" key="19">
    <source>
        <dbReference type="EMBL" id="QBZ54716.1"/>
    </source>
</evidence>
<evidence type="ECO:0000256" key="11">
    <source>
        <dbReference type="ARBA" id="ARBA00023242"/>
    </source>
</evidence>
<keyword evidence="15" id="KW-0812">Transmembrane</keyword>
<dbReference type="EMBL" id="CP034204">
    <property type="protein sequence ID" value="QBZ54716.1"/>
    <property type="molecule type" value="Genomic_DNA"/>
</dbReference>
<dbReference type="AlphaFoldDB" id="A0A4P7N270"/>
<feature type="domain" description="Major facilitator superfamily (MFS) profile" evidence="17">
    <location>
        <begin position="531"/>
        <end position="1013"/>
    </location>
</feature>
<evidence type="ECO:0000259" key="17">
    <source>
        <dbReference type="PROSITE" id="PS50850"/>
    </source>
</evidence>
<keyword evidence="9" id="KW-0010">Activator</keyword>
<dbReference type="SMART" id="SM00297">
    <property type="entry name" value="BROMO"/>
    <property type="match status" value="1"/>
</dbReference>
<keyword evidence="8 13" id="KW-0103">Bromodomain</keyword>
<keyword evidence="10" id="KW-0804">Transcription</keyword>
<evidence type="ECO:0000256" key="4">
    <source>
        <dbReference type="ARBA" id="ARBA00013184"/>
    </source>
</evidence>
<evidence type="ECO:0000256" key="2">
    <source>
        <dbReference type="ARBA" id="ARBA00004141"/>
    </source>
</evidence>
<dbReference type="Proteomes" id="UP000294847">
    <property type="component" value="Chromosome 1"/>
</dbReference>
<dbReference type="PANTHER" id="PTHR45750">
    <property type="entry name" value="GH11602P"/>
    <property type="match status" value="1"/>
</dbReference>
<feature type="transmembrane region" description="Helical" evidence="15">
    <location>
        <begin position="622"/>
        <end position="645"/>
    </location>
</feature>
<evidence type="ECO:0000256" key="10">
    <source>
        <dbReference type="ARBA" id="ARBA00023163"/>
    </source>
</evidence>
<dbReference type="EC" id="2.3.1.48" evidence="4"/>
<comment type="similarity">
    <text evidence="3">Belongs to the acetyltransferase family. GCN5 subfamily.</text>
</comment>
<keyword evidence="15" id="KW-1133">Transmembrane helix</keyword>
<dbReference type="SUPFAM" id="SSF103473">
    <property type="entry name" value="MFS general substrate transporter"/>
    <property type="match status" value="1"/>
</dbReference>
<dbReference type="GO" id="GO:0005634">
    <property type="term" value="C:nucleus"/>
    <property type="evidence" value="ECO:0007669"/>
    <property type="project" value="UniProtKB-SubCell"/>
</dbReference>
<keyword evidence="11" id="KW-0539">Nucleus</keyword>
<dbReference type="Gene3D" id="3.40.630.30">
    <property type="match status" value="1"/>
</dbReference>
<dbReference type="InterPro" id="IPR016181">
    <property type="entry name" value="Acyl_CoA_acyltransferase"/>
</dbReference>
<dbReference type="GO" id="GO:0045944">
    <property type="term" value="P:positive regulation of transcription by RNA polymerase II"/>
    <property type="evidence" value="ECO:0007669"/>
    <property type="project" value="TreeGrafter"/>
</dbReference>
<dbReference type="GO" id="GO:0010484">
    <property type="term" value="F:histone H3 acetyltransferase activity"/>
    <property type="evidence" value="ECO:0007669"/>
    <property type="project" value="TreeGrafter"/>
</dbReference>
<dbReference type="PROSITE" id="PS50850">
    <property type="entry name" value="MFS"/>
    <property type="match status" value="1"/>
</dbReference>
<feature type="transmembrane region" description="Helical" evidence="15">
    <location>
        <begin position="988"/>
        <end position="1008"/>
    </location>
</feature>
<feature type="domain" description="Bromo" evidence="16">
    <location>
        <begin position="315"/>
        <end position="385"/>
    </location>
</feature>
<feature type="region of interest" description="Disordered" evidence="14">
    <location>
        <begin position="1"/>
        <end position="51"/>
    </location>
</feature>
<dbReference type="PROSITE" id="PS00633">
    <property type="entry name" value="BROMODOMAIN_1"/>
    <property type="match status" value="1"/>
</dbReference>
<feature type="transmembrane region" description="Helical" evidence="15">
    <location>
        <begin position="657"/>
        <end position="678"/>
    </location>
</feature>
<feature type="transmembrane region" description="Helical" evidence="15">
    <location>
        <begin position="728"/>
        <end position="748"/>
    </location>
</feature>
<dbReference type="InterPro" id="IPR011701">
    <property type="entry name" value="MFS"/>
</dbReference>
<evidence type="ECO:0000256" key="13">
    <source>
        <dbReference type="PROSITE-ProRule" id="PRU00035"/>
    </source>
</evidence>
<dbReference type="SUPFAM" id="SSF55729">
    <property type="entry name" value="Acyl-CoA N-acyltransferases (Nat)"/>
    <property type="match status" value="1"/>
</dbReference>
<dbReference type="Gene3D" id="1.20.1250.20">
    <property type="entry name" value="MFS general substrate transporter like domains"/>
    <property type="match status" value="2"/>
</dbReference>
<evidence type="ECO:0000256" key="9">
    <source>
        <dbReference type="ARBA" id="ARBA00023159"/>
    </source>
</evidence>
<feature type="transmembrane region" description="Helical" evidence="15">
    <location>
        <begin position="839"/>
        <end position="860"/>
    </location>
</feature>
<gene>
    <name evidence="19" type="ORF">PoMZ_10425</name>
</gene>
<evidence type="ECO:0000259" key="18">
    <source>
        <dbReference type="PROSITE" id="PS51186"/>
    </source>
</evidence>
<dbReference type="InterPro" id="IPR036259">
    <property type="entry name" value="MFS_trans_sf"/>
</dbReference>
<evidence type="ECO:0000256" key="3">
    <source>
        <dbReference type="ARBA" id="ARBA00008607"/>
    </source>
</evidence>
<protein>
    <recommendedName>
        <fullName evidence="4">histone acetyltransferase</fullName>
        <ecNumber evidence="4">2.3.1.48</ecNumber>
    </recommendedName>
</protein>
<dbReference type="CDD" id="cd05509">
    <property type="entry name" value="Bromo_gcn5_like"/>
    <property type="match status" value="1"/>
</dbReference>
<feature type="transmembrane region" description="Helical" evidence="15">
    <location>
        <begin position="573"/>
        <end position="592"/>
    </location>
</feature>
<comment type="subcellular location">
    <subcellularLocation>
        <location evidence="2">Membrane</location>
        <topology evidence="2">Multi-pass membrane protein</topology>
    </subcellularLocation>
    <subcellularLocation>
        <location evidence="1">Nucleus</location>
    </subcellularLocation>
</comment>
<dbReference type="Pfam" id="PF00439">
    <property type="entry name" value="Bromodomain"/>
    <property type="match status" value="1"/>
</dbReference>
<dbReference type="GO" id="GO:0022857">
    <property type="term" value="F:transmembrane transporter activity"/>
    <property type="evidence" value="ECO:0007669"/>
    <property type="project" value="InterPro"/>
</dbReference>
<dbReference type="InterPro" id="IPR036427">
    <property type="entry name" value="Bromodomain-like_sf"/>
</dbReference>
<evidence type="ECO:0000256" key="7">
    <source>
        <dbReference type="ARBA" id="ARBA00023015"/>
    </source>
</evidence>
<dbReference type="PROSITE" id="PS50014">
    <property type="entry name" value="BROMODOMAIN_2"/>
    <property type="match status" value="1"/>
</dbReference>
<evidence type="ECO:0000256" key="1">
    <source>
        <dbReference type="ARBA" id="ARBA00004123"/>
    </source>
</evidence>
<feature type="transmembrane region" description="Helical" evidence="15">
    <location>
        <begin position="800"/>
        <end position="819"/>
    </location>
</feature>
<dbReference type="SUPFAM" id="SSF47370">
    <property type="entry name" value="Bromodomain"/>
    <property type="match status" value="1"/>
</dbReference>